<dbReference type="PROSITE" id="PS50103">
    <property type="entry name" value="ZF_C3H1"/>
    <property type="match status" value="1"/>
</dbReference>
<dbReference type="Gene3D" id="3.30.160.60">
    <property type="entry name" value="Classic Zinc Finger"/>
    <property type="match status" value="1"/>
</dbReference>
<keyword evidence="3 6" id="KW-0863">Zinc-finger</keyword>
<feature type="region of interest" description="Disordered" evidence="7">
    <location>
        <begin position="134"/>
        <end position="223"/>
    </location>
</feature>
<evidence type="ECO:0000256" key="3">
    <source>
        <dbReference type="ARBA" id="ARBA00022771"/>
    </source>
</evidence>
<protein>
    <submittedName>
        <fullName evidence="10">3785_t:CDS:1</fullName>
    </submittedName>
</protein>
<evidence type="ECO:0000256" key="2">
    <source>
        <dbReference type="ARBA" id="ARBA00022723"/>
    </source>
</evidence>
<dbReference type="PROSITE" id="PS50171">
    <property type="entry name" value="ZF_MATRIN"/>
    <property type="match status" value="1"/>
</dbReference>
<feature type="domain" description="Matrin-type" evidence="9">
    <location>
        <begin position="5"/>
        <end position="36"/>
    </location>
</feature>
<evidence type="ECO:0000256" key="5">
    <source>
        <dbReference type="ARBA" id="ARBA00023242"/>
    </source>
</evidence>
<keyword evidence="5" id="KW-0539">Nucleus</keyword>
<dbReference type="InterPro" id="IPR000571">
    <property type="entry name" value="Znf_CCCH"/>
</dbReference>
<evidence type="ECO:0000259" key="8">
    <source>
        <dbReference type="PROSITE" id="PS50103"/>
    </source>
</evidence>
<organism evidence="10 11">
    <name type="scientific">Funneliformis caledonium</name>
    <dbReference type="NCBI Taxonomy" id="1117310"/>
    <lineage>
        <taxon>Eukaryota</taxon>
        <taxon>Fungi</taxon>
        <taxon>Fungi incertae sedis</taxon>
        <taxon>Mucoromycota</taxon>
        <taxon>Glomeromycotina</taxon>
        <taxon>Glomeromycetes</taxon>
        <taxon>Glomerales</taxon>
        <taxon>Glomeraceae</taxon>
        <taxon>Funneliformis</taxon>
    </lineage>
</organism>
<dbReference type="Proteomes" id="UP000789570">
    <property type="component" value="Unassembled WGS sequence"/>
</dbReference>
<dbReference type="SUPFAM" id="SSF57667">
    <property type="entry name" value="beta-beta-alpha zinc fingers"/>
    <property type="match status" value="1"/>
</dbReference>
<evidence type="ECO:0000259" key="9">
    <source>
        <dbReference type="PROSITE" id="PS50171"/>
    </source>
</evidence>
<evidence type="ECO:0000256" key="7">
    <source>
        <dbReference type="SAM" id="MobiDB-lite"/>
    </source>
</evidence>
<dbReference type="OrthoDB" id="2417221at2759"/>
<evidence type="ECO:0000256" key="1">
    <source>
        <dbReference type="ARBA" id="ARBA00004123"/>
    </source>
</evidence>
<comment type="subcellular location">
    <subcellularLocation>
        <location evidence="1">Nucleus</location>
    </subcellularLocation>
</comment>
<dbReference type="GO" id="GO:0005689">
    <property type="term" value="C:U12-type spliceosomal complex"/>
    <property type="evidence" value="ECO:0007669"/>
    <property type="project" value="TreeGrafter"/>
</dbReference>
<accession>A0A9N8VWR2</accession>
<keyword evidence="2 6" id="KW-0479">Metal-binding</keyword>
<gene>
    <name evidence="10" type="ORF">FCALED_LOCUS2134</name>
</gene>
<dbReference type="PANTHER" id="PTHR16465:SF0">
    <property type="entry name" value="ZINC FINGER MATRIN-TYPE PROTEIN 5"/>
    <property type="match status" value="1"/>
</dbReference>
<evidence type="ECO:0000256" key="6">
    <source>
        <dbReference type="PROSITE-ProRule" id="PRU00723"/>
    </source>
</evidence>
<dbReference type="SMART" id="SM00451">
    <property type="entry name" value="ZnF_U1"/>
    <property type="match status" value="1"/>
</dbReference>
<feature type="zinc finger region" description="C3H1-type" evidence="6">
    <location>
        <begin position="37"/>
        <end position="60"/>
    </location>
</feature>
<dbReference type="InterPro" id="IPR003604">
    <property type="entry name" value="Matrin/U1-like-C_Znf_C2H2"/>
</dbReference>
<dbReference type="InterPro" id="IPR013085">
    <property type="entry name" value="U1-CZ_Znf_C2H2"/>
</dbReference>
<dbReference type="Pfam" id="PF06220">
    <property type="entry name" value="zf-U1"/>
    <property type="match status" value="1"/>
</dbReference>
<keyword evidence="4 6" id="KW-0862">Zinc</keyword>
<dbReference type="InterPro" id="IPR000690">
    <property type="entry name" value="Matrin/U1-C_Znf_C2H2"/>
</dbReference>
<comment type="caution">
    <text evidence="10">The sequence shown here is derived from an EMBL/GenBank/DDBJ whole genome shotgun (WGS) entry which is preliminary data.</text>
</comment>
<feature type="domain" description="C3H1-type" evidence="8">
    <location>
        <begin position="37"/>
        <end position="60"/>
    </location>
</feature>
<dbReference type="Pfam" id="PF00642">
    <property type="entry name" value="zf-CCCH"/>
    <property type="match status" value="1"/>
</dbReference>
<sequence length="223" mass="25287">MVKKYYCDYCDRSLTDNAENRKKHLEGTQHQINVKLHYDLYKDDGYCPYGLSCKYSHVPKGIDFTFIDPYYYLALNPHILQSNKFTTQEQWKQPTVQTFKYKLPPGLTKDLPPSLRPPPPTGYDFFNAAQWESQSPKETNLREDLPPDPDITPGDVGPYGDGARRVKVKSKTGDETEGYIMAGGNEEDKPGTGGRGRRGKGGRNLRGPGVGGWLYETQKEKMI</sequence>
<dbReference type="GO" id="GO:0008270">
    <property type="term" value="F:zinc ion binding"/>
    <property type="evidence" value="ECO:0007669"/>
    <property type="project" value="UniProtKB-KW"/>
</dbReference>
<name>A0A9N8VWR2_9GLOM</name>
<evidence type="ECO:0000313" key="11">
    <source>
        <dbReference type="Proteomes" id="UP000789570"/>
    </source>
</evidence>
<dbReference type="PANTHER" id="PTHR16465">
    <property type="entry name" value="NUCLEASE-RELATED"/>
    <property type="match status" value="1"/>
</dbReference>
<dbReference type="EMBL" id="CAJVPQ010000309">
    <property type="protein sequence ID" value="CAG8469132.1"/>
    <property type="molecule type" value="Genomic_DNA"/>
</dbReference>
<dbReference type="InterPro" id="IPR036236">
    <property type="entry name" value="Znf_C2H2_sf"/>
</dbReference>
<keyword evidence="11" id="KW-1185">Reference proteome</keyword>
<reference evidence="10" key="1">
    <citation type="submission" date="2021-06" db="EMBL/GenBank/DDBJ databases">
        <authorList>
            <person name="Kallberg Y."/>
            <person name="Tangrot J."/>
            <person name="Rosling A."/>
        </authorList>
    </citation>
    <scope>NUCLEOTIDE SEQUENCE</scope>
    <source>
        <strain evidence="10">UK204</strain>
    </source>
</reference>
<dbReference type="GO" id="GO:0003676">
    <property type="term" value="F:nucleic acid binding"/>
    <property type="evidence" value="ECO:0007669"/>
    <property type="project" value="InterPro"/>
</dbReference>
<evidence type="ECO:0000256" key="4">
    <source>
        <dbReference type="ARBA" id="ARBA00022833"/>
    </source>
</evidence>
<proteinExistence type="predicted"/>
<dbReference type="AlphaFoldDB" id="A0A9N8VWR2"/>
<evidence type="ECO:0000313" key="10">
    <source>
        <dbReference type="EMBL" id="CAG8469132.1"/>
    </source>
</evidence>